<dbReference type="Proteomes" id="UP001056384">
    <property type="component" value="Chromosome 10"/>
</dbReference>
<evidence type="ECO:0000256" key="1">
    <source>
        <dbReference type="SAM" id="MobiDB-lite"/>
    </source>
</evidence>
<accession>A0A9Q9B3V6</accession>
<organism evidence="2 3">
    <name type="scientific">Septoria linicola</name>
    <dbReference type="NCBI Taxonomy" id="215465"/>
    <lineage>
        <taxon>Eukaryota</taxon>
        <taxon>Fungi</taxon>
        <taxon>Dikarya</taxon>
        <taxon>Ascomycota</taxon>
        <taxon>Pezizomycotina</taxon>
        <taxon>Dothideomycetes</taxon>
        <taxon>Dothideomycetidae</taxon>
        <taxon>Mycosphaerellales</taxon>
        <taxon>Mycosphaerellaceae</taxon>
        <taxon>Septoria</taxon>
    </lineage>
</organism>
<dbReference type="EMBL" id="CP099427">
    <property type="protein sequence ID" value="USW57730.1"/>
    <property type="molecule type" value="Genomic_DNA"/>
</dbReference>
<evidence type="ECO:0000313" key="3">
    <source>
        <dbReference type="Proteomes" id="UP001056384"/>
    </source>
</evidence>
<sequence length="255" mass="27759">MSKSQEEYDAIQLSLDSATISSSTRTNMPPKKTSPLDKIRATAAKNRAAQAVALRDSAWHQIAVRNAEVAPARKVEEILSAPVAEEKKPKKKVVAKEVVDKPNKITKPSSSSTGIKRKASIAKIIKKEKPKPREEEIDSDTSATPLPESPSPESWTPAGGLTLSSSSVPPSRTLAIARIPGWRVEKFSLALGELLLNLDVEDDFRIKVKSEEEVGIQKLTDVFVKFDGVEEAEVAKRKIDGKVLSGRVLRVGFAV</sequence>
<evidence type="ECO:0000313" key="2">
    <source>
        <dbReference type="EMBL" id="USW57730.1"/>
    </source>
</evidence>
<feature type="region of interest" description="Disordered" evidence="1">
    <location>
        <begin position="103"/>
        <end position="168"/>
    </location>
</feature>
<dbReference type="InterPro" id="IPR035979">
    <property type="entry name" value="RBD_domain_sf"/>
</dbReference>
<dbReference type="SUPFAM" id="SSF54928">
    <property type="entry name" value="RNA-binding domain, RBD"/>
    <property type="match status" value="1"/>
</dbReference>
<protein>
    <submittedName>
        <fullName evidence="2">RNA-binding domain superfamily</fullName>
    </submittedName>
</protein>
<gene>
    <name evidence="2" type="ORF">Slin15195_G110490</name>
</gene>
<name>A0A9Q9B3V6_9PEZI</name>
<keyword evidence="3" id="KW-1185">Reference proteome</keyword>
<feature type="compositionally biased region" description="Basic residues" evidence="1">
    <location>
        <begin position="115"/>
        <end position="124"/>
    </location>
</feature>
<feature type="compositionally biased region" description="Polar residues" evidence="1">
    <location>
        <begin position="16"/>
        <end position="27"/>
    </location>
</feature>
<dbReference type="GO" id="GO:0003676">
    <property type="term" value="F:nucleic acid binding"/>
    <property type="evidence" value="ECO:0007669"/>
    <property type="project" value="InterPro"/>
</dbReference>
<feature type="compositionally biased region" description="Basic and acidic residues" evidence="1">
    <location>
        <begin position="125"/>
        <end position="134"/>
    </location>
</feature>
<proteinExistence type="predicted"/>
<reference evidence="2" key="1">
    <citation type="submission" date="2022-06" db="EMBL/GenBank/DDBJ databases">
        <title>Complete genome sequences of two strains of the flax pathogen Septoria linicola.</title>
        <authorList>
            <person name="Lapalu N."/>
            <person name="Simon A."/>
            <person name="Demenou B."/>
            <person name="Paumier D."/>
            <person name="Guillot M.-P."/>
            <person name="Gout L."/>
            <person name="Valade R."/>
        </authorList>
    </citation>
    <scope>NUCLEOTIDE SEQUENCE</scope>
    <source>
        <strain evidence="2">SE15195</strain>
    </source>
</reference>
<feature type="region of interest" description="Disordered" evidence="1">
    <location>
        <begin position="16"/>
        <end position="36"/>
    </location>
</feature>
<dbReference type="AlphaFoldDB" id="A0A9Q9B3V6"/>